<protein>
    <submittedName>
        <fullName evidence="2">IBR domain-containing protein</fullName>
    </submittedName>
</protein>
<dbReference type="EMBL" id="MPDP01000181">
    <property type="protein sequence ID" value="KAK1472834.1"/>
    <property type="molecule type" value="Genomic_DNA"/>
</dbReference>
<name>A0AAI9Y0Z1_9PEZI</name>
<feature type="region of interest" description="Disordered" evidence="1">
    <location>
        <begin position="593"/>
        <end position="625"/>
    </location>
</feature>
<keyword evidence="3" id="KW-1185">Reference proteome</keyword>
<dbReference type="Proteomes" id="UP001239213">
    <property type="component" value="Unassembled WGS sequence"/>
</dbReference>
<feature type="compositionally biased region" description="Polar residues" evidence="1">
    <location>
        <begin position="612"/>
        <end position="625"/>
    </location>
</feature>
<dbReference type="SUPFAM" id="SSF57850">
    <property type="entry name" value="RING/U-box"/>
    <property type="match status" value="1"/>
</dbReference>
<feature type="region of interest" description="Disordered" evidence="1">
    <location>
        <begin position="373"/>
        <end position="405"/>
    </location>
</feature>
<dbReference type="AlphaFoldDB" id="A0AAI9Y0Z1"/>
<feature type="region of interest" description="Disordered" evidence="1">
    <location>
        <begin position="419"/>
        <end position="468"/>
    </location>
</feature>
<proteinExistence type="predicted"/>
<accession>A0AAI9Y0Z1</accession>
<feature type="compositionally biased region" description="Basic and acidic residues" evidence="1">
    <location>
        <begin position="453"/>
        <end position="462"/>
    </location>
</feature>
<evidence type="ECO:0000313" key="2">
    <source>
        <dbReference type="EMBL" id="KAK1472834.1"/>
    </source>
</evidence>
<evidence type="ECO:0000256" key="1">
    <source>
        <dbReference type="SAM" id="MobiDB-lite"/>
    </source>
</evidence>
<organism evidence="2 3">
    <name type="scientific">Colletotrichum cuscutae</name>
    <dbReference type="NCBI Taxonomy" id="1209917"/>
    <lineage>
        <taxon>Eukaryota</taxon>
        <taxon>Fungi</taxon>
        <taxon>Dikarya</taxon>
        <taxon>Ascomycota</taxon>
        <taxon>Pezizomycotina</taxon>
        <taxon>Sordariomycetes</taxon>
        <taxon>Hypocreomycetidae</taxon>
        <taxon>Glomerellales</taxon>
        <taxon>Glomerellaceae</taxon>
        <taxon>Colletotrichum</taxon>
        <taxon>Colletotrichum acutatum species complex</taxon>
    </lineage>
</organism>
<feature type="compositionally biased region" description="Basic residues" evidence="1">
    <location>
        <begin position="377"/>
        <end position="388"/>
    </location>
</feature>
<comment type="caution">
    <text evidence="2">The sequence shown here is derived from an EMBL/GenBank/DDBJ whole genome shotgun (WGS) entry which is preliminary data.</text>
</comment>
<reference evidence="2" key="1">
    <citation type="submission" date="2016-11" db="EMBL/GenBank/DDBJ databases">
        <title>The genome sequence of Colletotrichum cuscutae.</title>
        <authorList>
            <person name="Baroncelli R."/>
        </authorList>
    </citation>
    <scope>NUCLEOTIDE SEQUENCE</scope>
    <source>
        <strain evidence="2">IMI 304802</strain>
    </source>
</reference>
<sequence length="625" mass="69873">MDLFQRLDEDITNIIIEHGFLNLDTLRFATEREVERAAVRALEMATPDQQLAIAMRQSVMGIEGDDAIIHENENEANDNDANDNAGNVVMEGTGGYIGWEERNRLLTDTRNNSAETSDAEDDNDINNNDRTECVVCFTARQPLHRLPCGCRMCPRCLRRCLRAGLRPGGWPPRCCQPLQPENVEQAAGEGRPRLEETPGGERVYCARPECAAFIPAAGDVSAAEDAALMDVMDELGFSPCPSCRRIIELFVPPPFFPFFSSYPGKQSAYAAKREAGSEDDVSAGSTWGRCTLLSLLLRRRLNRLRFNRKFNRKLNPFRKQILMVCGYRFLQVSDSSVTPRGTRNFNLGSAYGFLDRRQPYQFSLTAAFTPEFPSRKNTIHRSAQRIRHGPGSSYSTGPGTTAETPRYAENTTFLSLPSSTWTNSHNLAGNPRTPTTSPRASRREGGSTAGLARIRDPRRGPPVEDMNNRVQPPACTLCRSRAYAVYFRMHNSVRFGLTWAQAVRPAGTRRVYPFPDQFDVGVGFDRRLGEDDADGLLLDVSGERGKRQRLVRIGIDQKAKTGEMQLDSIEARRIEVKHCVITFLNLQNIERKERNGPTTPANSRFPLEPTCDSASCNTTTPLSQH</sequence>
<gene>
    <name evidence="2" type="ORF">CCUS01_17259</name>
</gene>
<evidence type="ECO:0000313" key="3">
    <source>
        <dbReference type="Proteomes" id="UP001239213"/>
    </source>
</evidence>
<feature type="compositionally biased region" description="Low complexity" evidence="1">
    <location>
        <begin position="389"/>
        <end position="401"/>
    </location>
</feature>
<dbReference type="CDD" id="cd16449">
    <property type="entry name" value="RING-HC"/>
    <property type="match status" value="1"/>
</dbReference>